<protein>
    <submittedName>
        <fullName evidence="2">Uncharacterized protein</fullName>
    </submittedName>
</protein>
<comment type="caution">
    <text evidence="2">The sequence shown here is derived from an EMBL/GenBank/DDBJ whole genome shotgun (WGS) entry which is preliminary data.</text>
</comment>
<sequence length="235" mass="25707">MSDKQSSQNEVTQQTPSDSGAGKGNARRRFILGAAAPVVLSVISKPVMATGKVCNPSGFMSANPSGVSRHYTHSTCGGFSKDYWKKPYENNCYADWKLVGLIPRWPEYGMDGIGQSYSVRRTCRNNYKAWFNCQGSGHETQFRDVFSAGPYNCCVETALRGNVGELEQYAMAAYMNALKHGWGRFGDSSKIDPDDVTGLYNACKFGQSSYYAVSGAQLQVPSSSDLLRFFIGLSG</sequence>
<evidence type="ECO:0000256" key="1">
    <source>
        <dbReference type="SAM" id="MobiDB-lite"/>
    </source>
</evidence>
<evidence type="ECO:0000313" key="3">
    <source>
        <dbReference type="Proteomes" id="UP001501757"/>
    </source>
</evidence>
<feature type="region of interest" description="Disordered" evidence="1">
    <location>
        <begin position="1"/>
        <end position="24"/>
    </location>
</feature>
<proteinExistence type="predicted"/>
<dbReference type="RefSeq" id="WP_343847040.1">
    <property type="nucleotide sequence ID" value="NZ_BAAAEI010000023.1"/>
</dbReference>
<evidence type="ECO:0000313" key="2">
    <source>
        <dbReference type="EMBL" id="GAA0369870.1"/>
    </source>
</evidence>
<keyword evidence="3" id="KW-1185">Reference proteome</keyword>
<reference evidence="2 3" key="1">
    <citation type="journal article" date="2019" name="Int. J. Syst. Evol. Microbiol.">
        <title>The Global Catalogue of Microorganisms (GCM) 10K type strain sequencing project: providing services to taxonomists for standard genome sequencing and annotation.</title>
        <authorList>
            <consortium name="The Broad Institute Genomics Platform"/>
            <consortium name="The Broad Institute Genome Sequencing Center for Infectious Disease"/>
            <person name="Wu L."/>
            <person name="Ma J."/>
        </authorList>
    </citation>
    <scope>NUCLEOTIDE SEQUENCE [LARGE SCALE GENOMIC DNA]</scope>
    <source>
        <strain evidence="2 3">JCM 13378</strain>
    </source>
</reference>
<feature type="compositionally biased region" description="Polar residues" evidence="1">
    <location>
        <begin position="1"/>
        <end position="18"/>
    </location>
</feature>
<accession>A0ABN0XPX2</accession>
<organism evidence="2 3">
    <name type="scientific">Bowmanella denitrificans</name>
    <dbReference type="NCBI Taxonomy" id="366582"/>
    <lineage>
        <taxon>Bacteria</taxon>
        <taxon>Pseudomonadati</taxon>
        <taxon>Pseudomonadota</taxon>
        <taxon>Gammaproteobacteria</taxon>
        <taxon>Alteromonadales</taxon>
        <taxon>Alteromonadaceae</taxon>
        <taxon>Bowmanella</taxon>
    </lineage>
</organism>
<dbReference type="EMBL" id="BAAAEI010000023">
    <property type="protein sequence ID" value="GAA0369870.1"/>
    <property type="molecule type" value="Genomic_DNA"/>
</dbReference>
<name>A0ABN0XPX2_9ALTE</name>
<gene>
    <name evidence="2" type="ORF">GCM10009092_37680</name>
</gene>
<dbReference type="Proteomes" id="UP001501757">
    <property type="component" value="Unassembled WGS sequence"/>
</dbReference>